<protein>
    <submittedName>
        <fullName evidence="3">DUF2326 domain-containing protein</fullName>
    </submittedName>
</protein>
<reference evidence="3" key="1">
    <citation type="submission" date="2021-06" db="EMBL/GenBank/DDBJ databases">
        <authorList>
            <person name="Huq M.A."/>
        </authorList>
    </citation>
    <scope>NUCLEOTIDE SEQUENCE</scope>
    <source>
        <strain evidence="3">MAH-26</strain>
    </source>
</reference>
<evidence type="ECO:0000256" key="1">
    <source>
        <dbReference type="SAM" id="Coils"/>
    </source>
</evidence>
<dbReference type="EMBL" id="JAHSPG010000014">
    <property type="protein sequence ID" value="MBV4359115.1"/>
    <property type="molecule type" value="Genomic_DNA"/>
</dbReference>
<keyword evidence="4" id="KW-1185">Reference proteome</keyword>
<feature type="coiled-coil region" evidence="1">
    <location>
        <begin position="179"/>
        <end position="261"/>
    </location>
</feature>
<feature type="coiled-coil region" evidence="1">
    <location>
        <begin position="358"/>
        <end position="402"/>
    </location>
</feature>
<dbReference type="AlphaFoldDB" id="A0A9E2W402"/>
<accession>A0A9E2W402</accession>
<dbReference type="Proteomes" id="UP000812270">
    <property type="component" value="Unassembled WGS sequence"/>
</dbReference>
<dbReference type="Pfam" id="PF10088">
    <property type="entry name" value="DUF2326"/>
    <property type="match status" value="1"/>
</dbReference>
<dbReference type="InterPro" id="IPR018760">
    <property type="entry name" value="DUF2326"/>
</dbReference>
<name>A0A9E2W402_9BACT</name>
<feature type="domain" description="DUF2326" evidence="2">
    <location>
        <begin position="432"/>
        <end position="573"/>
    </location>
</feature>
<sequence>MRLIKLSANNPGFKTIEFNRSGLSLIVGRRHNNDYTQNKKDTYNSVGKSLSIALINFCLGSQKNPEFETKLPDWDFSLQFEIDDIPYTVTRKCNNQNIIYLNDEEKSLKEFTDFLASKIFNIPDSAKYLTFRSLLPRFIRPQKASYNSFDNFIPEEQEFQRTINNAFLLGLDIFLILRKFNLKDELDKIEDMRKAFEKDTIIKTFFEQNDDDDFEIDVVDLKLKIQKLEQNLSKFEVAEDYHEVVKEADDLKIQIKMLDNKTATIKTAISNIDKSLDITPDIPKKRIEQLYKEAMVSLPDSVIKQLAEVEEFNKKILDNRSQRLVKEKEGFEKKLYELESLSKRLGKLKDVKLEYLNSKSALDEFTKMNEQLKELKIKFDSIEKYRQLKQEYKSKSEELKREFSLENTKTSEYLEKNRQLIESNILIFKALTEEFYEHKRAGIEVKINEGINKNRFEIKAKIDDDKGDGVNDVKIFCFDWTLLLAKHNHKMKFIFHDSRLLSEIDSRQQATLFNVAYEKTISNNLQYIISANQNTLDSLKLEMGEDEYNKIISDHIVLELTDESEESKLLGIKIDLDYDKE</sequence>
<organism evidence="3 4">
    <name type="scientific">Pinibacter aurantiacus</name>
    <dbReference type="NCBI Taxonomy" id="2851599"/>
    <lineage>
        <taxon>Bacteria</taxon>
        <taxon>Pseudomonadati</taxon>
        <taxon>Bacteroidota</taxon>
        <taxon>Chitinophagia</taxon>
        <taxon>Chitinophagales</taxon>
        <taxon>Chitinophagaceae</taxon>
        <taxon>Pinibacter</taxon>
    </lineage>
</organism>
<evidence type="ECO:0000313" key="3">
    <source>
        <dbReference type="EMBL" id="MBV4359115.1"/>
    </source>
</evidence>
<dbReference type="RefSeq" id="WP_217792994.1">
    <property type="nucleotide sequence ID" value="NZ_JAHSPG010000014.1"/>
</dbReference>
<evidence type="ECO:0000259" key="2">
    <source>
        <dbReference type="Pfam" id="PF10088"/>
    </source>
</evidence>
<evidence type="ECO:0000313" key="4">
    <source>
        <dbReference type="Proteomes" id="UP000812270"/>
    </source>
</evidence>
<proteinExistence type="predicted"/>
<gene>
    <name evidence="3" type="ORF">KTO63_18245</name>
</gene>
<comment type="caution">
    <text evidence="3">The sequence shown here is derived from an EMBL/GenBank/DDBJ whole genome shotgun (WGS) entry which is preliminary data.</text>
</comment>
<keyword evidence="1" id="KW-0175">Coiled coil</keyword>